<dbReference type="EMBL" id="UZAH01001263">
    <property type="protein sequence ID" value="VDO19621.1"/>
    <property type="molecule type" value="Genomic_DNA"/>
</dbReference>
<evidence type="ECO:0000256" key="1">
    <source>
        <dbReference type="SAM" id="MobiDB-lite"/>
    </source>
</evidence>
<protein>
    <submittedName>
        <fullName evidence="4">H15 domain-containing protein</fullName>
    </submittedName>
</protein>
<feature type="compositionally biased region" description="Basic and acidic residues" evidence="1">
    <location>
        <begin position="54"/>
        <end position="63"/>
    </location>
</feature>
<feature type="compositionally biased region" description="Basic residues" evidence="1">
    <location>
        <begin position="97"/>
        <end position="108"/>
    </location>
</feature>
<accession>A0A183F4Z6</accession>
<reference evidence="4" key="2">
    <citation type="submission" date="2019-09" db="UniProtKB">
        <authorList>
            <consortium name="WormBaseParasite"/>
        </authorList>
    </citation>
    <scope>IDENTIFICATION</scope>
</reference>
<evidence type="ECO:0000313" key="3">
    <source>
        <dbReference type="Proteomes" id="UP000050761"/>
    </source>
</evidence>
<keyword evidence="3" id="KW-1185">Reference proteome</keyword>
<dbReference type="Proteomes" id="UP000050761">
    <property type="component" value="Unassembled WGS sequence"/>
</dbReference>
<sequence length="175" mass="18952">MSSAPHCVGAVDRRRLPSSRTGPVRRTQNYQLGNNASKINTNVTGTGANGSFKLGEKKSEAPKVKKPIVKKVKEVKPAAPKKERRAVGPKKSERTSKTPKKAAAKTSKKAGSPAPKASKPRSAKPATKKTTYDHRKIRTFCGTLSSILRILSNMGHAFLFYVISKRTAYFGCLAS</sequence>
<accession>A0A3P7TF26</accession>
<evidence type="ECO:0000313" key="4">
    <source>
        <dbReference type="WBParaSite" id="HPBE_0000123801-mRNA-1"/>
    </source>
</evidence>
<feature type="region of interest" description="Disordered" evidence="1">
    <location>
        <begin position="1"/>
        <end position="131"/>
    </location>
</feature>
<evidence type="ECO:0000313" key="2">
    <source>
        <dbReference type="EMBL" id="VDO19621.1"/>
    </source>
</evidence>
<gene>
    <name evidence="2" type="ORF">HPBE_LOCUS1239</name>
</gene>
<feature type="compositionally biased region" description="Polar residues" evidence="1">
    <location>
        <begin position="18"/>
        <end position="46"/>
    </location>
</feature>
<reference evidence="2 3" key="1">
    <citation type="submission" date="2018-11" db="EMBL/GenBank/DDBJ databases">
        <authorList>
            <consortium name="Pathogen Informatics"/>
        </authorList>
    </citation>
    <scope>NUCLEOTIDE SEQUENCE [LARGE SCALE GENOMIC DNA]</scope>
</reference>
<name>A0A183F4Z6_HELPZ</name>
<organism evidence="3 4">
    <name type="scientific">Heligmosomoides polygyrus</name>
    <name type="common">Parasitic roundworm</name>
    <dbReference type="NCBI Taxonomy" id="6339"/>
    <lineage>
        <taxon>Eukaryota</taxon>
        <taxon>Metazoa</taxon>
        <taxon>Ecdysozoa</taxon>
        <taxon>Nematoda</taxon>
        <taxon>Chromadorea</taxon>
        <taxon>Rhabditida</taxon>
        <taxon>Rhabditina</taxon>
        <taxon>Rhabditomorpha</taxon>
        <taxon>Strongyloidea</taxon>
        <taxon>Heligmosomidae</taxon>
        <taxon>Heligmosomoides</taxon>
    </lineage>
</organism>
<dbReference type="WBParaSite" id="HPBE_0000123801-mRNA-1">
    <property type="protein sequence ID" value="HPBE_0000123801-mRNA-1"/>
    <property type="gene ID" value="HPBE_0000123801"/>
</dbReference>
<dbReference type="AlphaFoldDB" id="A0A183F4Z6"/>
<proteinExistence type="predicted"/>